<dbReference type="AlphaFoldDB" id="A0AAN7KC80"/>
<dbReference type="Pfam" id="PF01425">
    <property type="entry name" value="Amidase"/>
    <property type="match status" value="1"/>
</dbReference>
<dbReference type="InterPro" id="IPR000120">
    <property type="entry name" value="Amidase"/>
</dbReference>
<gene>
    <name evidence="3" type="ORF">SAY87_013624</name>
</gene>
<dbReference type="InterPro" id="IPR020556">
    <property type="entry name" value="Amidase_CS"/>
</dbReference>
<protein>
    <recommendedName>
        <fullName evidence="2">Amidase domain-containing protein</fullName>
    </recommendedName>
</protein>
<evidence type="ECO:0000256" key="1">
    <source>
        <dbReference type="ARBA" id="ARBA00009199"/>
    </source>
</evidence>
<dbReference type="PANTHER" id="PTHR11895:SF67">
    <property type="entry name" value="AMIDASE DOMAIN-CONTAINING PROTEIN"/>
    <property type="match status" value="1"/>
</dbReference>
<comment type="caution">
    <text evidence="3">The sequence shown here is derived from an EMBL/GenBank/DDBJ whole genome shotgun (WGS) entry which is preliminary data.</text>
</comment>
<sequence length="621" mass="67954">MGVFFSDKGATYKPVKDVNLGPNSNELYLPANVRAPRAAGFLVKIFVWFLESKFLGPLLMHFLKRDNLIHKLITDAEIKEPPIFVPSHLVGNLNEEEVMAVDSHSSVPSRVQNAVDCLPSPAKSLSNGIMPSSVHHWTVMDYWRAYSSGAITPIMEMQVAENFIAAVIESSKTPLQMSFFINFSPKDILQQAEDSTLRYEKGESISVLDGVPIAVKDEIDCLPYPTTGGTKWLHRLRPCKTDACCVTRLRSCGAILVGKTNMHELGAGTSGINPHYGTPRNPYDRRRITGGSSSGSAAVVAAGLCPIALGVDGGGSVRMPAALCGVVGLKPTFGRIPHEGVLPLNWTVGMVGILAGTIEDAFIAYAAISGEAAPSYHKTAHESSKVFYPLLKSANISGVRLAKYGKWFNDCNEEIKIICSRALDRLLENYCLKVVEVTIPEIEAMRLAHYLTIGTECITSFSTHLKNLDYAELGWDVRAALSVYGAFSGEEYIKAQKIRNRQMQFHNRIFAEADVIVSPMTGVTAYPILDDSHQTGELDYVNGAALVQYSIAGNFLGLPAISVPVGYDKLGLPIGLQLIGRPWCEATLIHIAYALQALYVEEYRRPEVHYDLMKKRTAKGS</sequence>
<dbReference type="EMBL" id="JAXIOK010000008">
    <property type="protein sequence ID" value="KAK4764186.1"/>
    <property type="molecule type" value="Genomic_DNA"/>
</dbReference>
<dbReference type="GO" id="GO:0016811">
    <property type="term" value="F:hydrolase activity, acting on carbon-nitrogen (but not peptide) bonds, in linear amides"/>
    <property type="evidence" value="ECO:0007669"/>
    <property type="project" value="UniProtKB-ARBA"/>
</dbReference>
<evidence type="ECO:0000259" key="2">
    <source>
        <dbReference type="Pfam" id="PF01425"/>
    </source>
</evidence>
<dbReference type="Proteomes" id="UP001345219">
    <property type="component" value="Chromosome 11"/>
</dbReference>
<dbReference type="PANTHER" id="PTHR11895">
    <property type="entry name" value="TRANSAMIDASE"/>
    <property type="match status" value="1"/>
</dbReference>
<dbReference type="InterPro" id="IPR023631">
    <property type="entry name" value="Amidase_dom"/>
</dbReference>
<dbReference type="InterPro" id="IPR036928">
    <property type="entry name" value="AS_sf"/>
</dbReference>
<evidence type="ECO:0000313" key="3">
    <source>
        <dbReference type="EMBL" id="KAK4764186.1"/>
    </source>
</evidence>
<comment type="similarity">
    <text evidence="1">Belongs to the amidase family.</text>
</comment>
<dbReference type="Gene3D" id="3.90.1300.10">
    <property type="entry name" value="Amidase signature (AS) domain"/>
    <property type="match status" value="1"/>
</dbReference>
<evidence type="ECO:0000313" key="4">
    <source>
        <dbReference type="Proteomes" id="UP001345219"/>
    </source>
</evidence>
<reference evidence="3 4" key="1">
    <citation type="journal article" date="2023" name="Hortic Res">
        <title>Pangenome of water caltrop reveals structural variations and asymmetric subgenome divergence after allopolyploidization.</title>
        <authorList>
            <person name="Zhang X."/>
            <person name="Chen Y."/>
            <person name="Wang L."/>
            <person name="Yuan Y."/>
            <person name="Fang M."/>
            <person name="Shi L."/>
            <person name="Lu R."/>
            <person name="Comes H.P."/>
            <person name="Ma Y."/>
            <person name="Chen Y."/>
            <person name="Huang G."/>
            <person name="Zhou Y."/>
            <person name="Zheng Z."/>
            <person name="Qiu Y."/>
        </authorList>
    </citation>
    <scope>NUCLEOTIDE SEQUENCE [LARGE SCALE GENOMIC DNA]</scope>
    <source>
        <tissue evidence="3">Roots</tissue>
    </source>
</reference>
<accession>A0AAN7KC80</accession>
<organism evidence="3 4">
    <name type="scientific">Trapa incisa</name>
    <dbReference type="NCBI Taxonomy" id="236973"/>
    <lineage>
        <taxon>Eukaryota</taxon>
        <taxon>Viridiplantae</taxon>
        <taxon>Streptophyta</taxon>
        <taxon>Embryophyta</taxon>
        <taxon>Tracheophyta</taxon>
        <taxon>Spermatophyta</taxon>
        <taxon>Magnoliopsida</taxon>
        <taxon>eudicotyledons</taxon>
        <taxon>Gunneridae</taxon>
        <taxon>Pentapetalae</taxon>
        <taxon>rosids</taxon>
        <taxon>malvids</taxon>
        <taxon>Myrtales</taxon>
        <taxon>Lythraceae</taxon>
        <taxon>Trapa</taxon>
    </lineage>
</organism>
<dbReference type="SUPFAM" id="SSF75304">
    <property type="entry name" value="Amidase signature (AS) enzymes"/>
    <property type="match status" value="1"/>
</dbReference>
<proteinExistence type="inferred from homology"/>
<dbReference type="PROSITE" id="PS00571">
    <property type="entry name" value="AMIDASES"/>
    <property type="match status" value="1"/>
</dbReference>
<name>A0AAN7KC80_9MYRT</name>
<keyword evidence="4" id="KW-1185">Reference proteome</keyword>
<feature type="domain" description="Amidase" evidence="2">
    <location>
        <begin position="180"/>
        <end position="588"/>
    </location>
</feature>